<evidence type="ECO:0000256" key="6">
    <source>
        <dbReference type="ARBA" id="ARBA00022691"/>
    </source>
</evidence>
<dbReference type="AlphaFoldDB" id="W6MM04"/>
<feature type="compositionally biased region" description="Polar residues" evidence="8">
    <location>
        <begin position="19"/>
        <end position="37"/>
    </location>
</feature>
<comment type="subcellular location">
    <subcellularLocation>
        <location evidence="2">Chromosome</location>
    </subcellularLocation>
    <subcellularLocation>
        <location evidence="1">Nucleus</location>
    </subcellularLocation>
</comment>
<feature type="domain" description="Post-SET" evidence="10">
    <location>
        <begin position="445"/>
        <end position="461"/>
    </location>
</feature>
<feature type="compositionally biased region" description="Acidic residues" evidence="8">
    <location>
        <begin position="145"/>
        <end position="162"/>
    </location>
</feature>
<sequence>MPKLQIRKRLILHHKTHQGTKSSRVIFGSRSSDQQPETVVPPNGTVDKTGVKPRLTTRRNKGRTFIKISKADPVSRKNSKPGRKPRNSIPKKNQEKPKPRGRPRKEAVGSAKLTIRKRVGSYGSRAIVQSGRPNSRRVVRSNPESDSDSETGFDSESDDDADEPRGPGKLYVMAGLFSKATHGSTYKKDKLVKVKLPENRDLLKVKSFKIPYDVYCPSPKRIRKIGGWKTIKRNIFISSSRSELINSLRENYHGKHSSFTQCVCEDRCDENCLNRIMQVECEAGSCGVEQRTGIPCENRPFSTLAKQLAANKAYAAGYEVVSTGNKGNGLRATRSYKPHDLIIEYIGEVLDQKEVAKRLKDSSRLKQLGPSHFYFLSLEKGLSIDSKKRGSLARFVNHSCSPNSEMQKWYILGEPRIGLFAGPNGVSAGEEITYDYNFDWFPSAEPQKCLCGSPRCRGTIGKRSSKQGSPPSLASPPAENSRKHKHDKGKDSKRPKKRAFQEATPPSSPVTENASVKDQTRSKKRGRPPKDLKMRKRARHEDKPRKTLRAGKTNAKVEIDAAKEPTTEKTRRYNRRHSDDLTQLAQTMPHSLMRSLRIDMAPPGNVVDDITRELVQISKKVATKPTGIPQKVQKKATRLDRTHKSKHLHAEIPKSSRFKEQKDDLNKIQAILKANLAKSGPSKQELNRLTIDDKPPLVLPRGNRASRKPVNYHE</sequence>
<dbReference type="GO" id="GO:0005634">
    <property type="term" value="C:nucleus"/>
    <property type="evidence" value="ECO:0007669"/>
    <property type="project" value="UniProtKB-SubCell"/>
</dbReference>
<keyword evidence="6" id="KW-0949">S-adenosyl-L-methionine</keyword>
<feature type="compositionally biased region" description="Basic residues" evidence="8">
    <location>
        <begin position="522"/>
        <end position="538"/>
    </location>
</feature>
<feature type="compositionally biased region" description="Basic residues" evidence="8">
    <location>
        <begin position="77"/>
        <end position="86"/>
    </location>
</feature>
<feature type="region of interest" description="Disordered" evidence="8">
    <location>
        <begin position="15"/>
        <end position="168"/>
    </location>
</feature>
<keyword evidence="5" id="KW-0808">Transferase</keyword>
<evidence type="ECO:0000256" key="1">
    <source>
        <dbReference type="ARBA" id="ARBA00004123"/>
    </source>
</evidence>
<dbReference type="SMART" id="SM00317">
    <property type="entry name" value="SET"/>
    <property type="match status" value="1"/>
</dbReference>
<organism evidence="12 13">
    <name type="scientific">Kuraishia capsulata CBS 1993</name>
    <dbReference type="NCBI Taxonomy" id="1382522"/>
    <lineage>
        <taxon>Eukaryota</taxon>
        <taxon>Fungi</taxon>
        <taxon>Dikarya</taxon>
        <taxon>Ascomycota</taxon>
        <taxon>Saccharomycotina</taxon>
        <taxon>Pichiomycetes</taxon>
        <taxon>Pichiales</taxon>
        <taxon>Pichiaceae</taxon>
        <taxon>Kuraishia</taxon>
    </lineage>
</organism>
<reference evidence="12" key="2">
    <citation type="submission" date="2014-02" db="EMBL/GenBank/DDBJ databases">
        <title>Complete DNA sequence of /Kuraishia capsulata/ illustrates novel genomic features among budding yeasts (/Saccharomycotina/).</title>
        <authorList>
            <person name="Morales L."/>
            <person name="Noel B."/>
            <person name="Porcel B."/>
            <person name="Marcet-Houben M."/>
            <person name="Hullo M-F."/>
            <person name="Sacerdot C."/>
            <person name="Tekaia F."/>
            <person name="Leh-Louis V."/>
            <person name="Despons L."/>
            <person name="Khanna V."/>
            <person name="Aury J-M."/>
            <person name="Barbe V."/>
            <person name="Couloux A."/>
            <person name="Labadie K."/>
            <person name="Pelletier E."/>
            <person name="Souciet J-L."/>
            <person name="Boekhout T."/>
            <person name="Gabaldon T."/>
            <person name="Wincker P."/>
            <person name="Dujon B."/>
        </authorList>
    </citation>
    <scope>NUCLEOTIDE SEQUENCE</scope>
    <source>
        <strain evidence="12">CBS 1993</strain>
    </source>
</reference>
<evidence type="ECO:0000256" key="8">
    <source>
        <dbReference type="SAM" id="MobiDB-lite"/>
    </source>
</evidence>
<dbReference type="Pfam" id="PF00856">
    <property type="entry name" value="SET"/>
    <property type="match status" value="1"/>
</dbReference>
<evidence type="ECO:0008006" key="14">
    <source>
        <dbReference type="Google" id="ProtNLM"/>
    </source>
</evidence>
<feature type="region of interest" description="Disordered" evidence="8">
    <location>
        <begin position="675"/>
        <end position="714"/>
    </location>
</feature>
<dbReference type="InterPro" id="IPR050777">
    <property type="entry name" value="SET2_Histone-Lys_MeTrsfase"/>
</dbReference>
<evidence type="ECO:0000313" key="13">
    <source>
        <dbReference type="Proteomes" id="UP000019384"/>
    </source>
</evidence>
<dbReference type="InterPro" id="IPR001214">
    <property type="entry name" value="SET_dom"/>
</dbReference>
<dbReference type="PANTHER" id="PTHR22884">
    <property type="entry name" value="SET DOMAIN PROTEINS"/>
    <property type="match status" value="1"/>
</dbReference>
<dbReference type="PROSITE" id="PS50868">
    <property type="entry name" value="POST_SET"/>
    <property type="match status" value="1"/>
</dbReference>
<keyword evidence="7" id="KW-0539">Nucleus</keyword>
<keyword evidence="3" id="KW-0158">Chromosome</keyword>
<evidence type="ECO:0000259" key="11">
    <source>
        <dbReference type="PROSITE" id="PS51215"/>
    </source>
</evidence>
<feature type="compositionally biased region" description="Basic residues" evidence="8">
    <location>
        <begin position="55"/>
        <end position="64"/>
    </location>
</feature>
<dbReference type="SUPFAM" id="SSF82199">
    <property type="entry name" value="SET domain"/>
    <property type="match status" value="1"/>
</dbReference>
<evidence type="ECO:0000256" key="5">
    <source>
        <dbReference type="ARBA" id="ARBA00022679"/>
    </source>
</evidence>
<evidence type="ECO:0000313" key="12">
    <source>
        <dbReference type="EMBL" id="CDK27526.1"/>
    </source>
</evidence>
<dbReference type="PROSITE" id="PS50280">
    <property type="entry name" value="SET"/>
    <property type="match status" value="1"/>
</dbReference>
<feature type="domain" description="SET" evidence="9">
    <location>
        <begin position="316"/>
        <end position="437"/>
    </location>
</feature>
<accession>W6MM04</accession>
<feature type="region of interest" description="Disordered" evidence="8">
    <location>
        <begin position="460"/>
        <end position="552"/>
    </location>
</feature>
<evidence type="ECO:0000259" key="9">
    <source>
        <dbReference type="PROSITE" id="PS50280"/>
    </source>
</evidence>
<dbReference type="OrthoDB" id="422362at2759"/>
<dbReference type="InterPro" id="IPR003616">
    <property type="entry name" value="Post-SET_dom"/>
</dbReference>
<feature type="compositionally biased region" description="Basic residues" evidence="8">
    <location>
        <begin position="482"/>
        <end position="498"/>
    </location>
</feature>
<dbReference type="GO" id="GO:0005694">
    <property type="term" value="C:chromosome"/>
    <property type="evidence" value="ECO:0007669"/>
    <property type="project" value="UniProtKB-SubCell"/>
</dbReference>
<name>W6MM04_9ASCO</name>
<dbReference type="STRING" id="1382522.W6MM04"/>
<protein>
    <recommendedName>
        <fullName evidence="14">Histone-lysine N-methyltransferase</fullName>
    </recommendedName>
</protein>
<dbReference type="InterPro" id="IPR006560">
    <property type="entry name" value="AWS_dom"/>
</dbReference>
<gene>
    <name evidence="12" type="ORF">KUCA_T00003504001</name>
</gene>
<evidence type="ECO:0000259" key="10">
    <source>
        <dbReference type="PROSITE" id="PS50868"/>
    </source>
</evidence>
<dbReference type="Proteomes" id="UP000019384">
    <property type="component" value="Unassembled WGS sequence"/>
</dbReference>
<dbReference type="GO" id="GO:0042054">
    <property type="term" value="F:histone methyltransferase activity"/>
    <property type="evidence" value="ECO:0007669"/>
    <property type="project" value="InterPro"/>
</dbReference>
<dbReference type="GeneID" id="34520907"/>
<dbReference type="PROSITE" id="PS51215">
    <property type="entry name" value="AWS"/>
    <property type="match status" value="1"/>
</dbReference>
<evidence type="ECO:0000256" key="3">
    <source>
        <dbReference type="ARBA" id="ARBA00022454"/>
    </source>
</evidence>
<dbReference type="InterPro" id="IPR046341">
    <property type="entry name" value="SET_dom_sf"/>
</dbReference>
<feature type="region of interest" description="Disordered" evidence="8">
    <location>
        <begin position="640"/>
        <end position="663"/>
    </location>
</feature>
<dbReference type="EMBL" id="HG793128">
    <property type="protein sequence ID" value="CDK27526.1"/>
    <property type="molecule type" value="Genomic_DNA"/>
</dbReference>
<keyword evidence="13" id="KW-1185">Reference proteome</keyword>
<evidence type="ECO:0000256" key="2">
    <source>
        <dbReference type="ARBA" id="ARBA00004286"/>
    </source>
</evidence>
<evidence type="ECO:0000256" key="7">
    <source>
        <dbReference type="ARBA" id="ARBA00023242"/>
    </source>
</evidence>
<reference evidence="12" key="1">
    <citation type="submission" date="2013-12" db="EMBL/GenBank/DDBJ databases">
        <authorList>
            <person name="Genoscope - CEA"/>
        </authorList>
    </citation>
    <scope>NUCLEOTIDE SEQUENCE</scope>
    <source>
        <strain evidence="12">CBS 1993</strain>
    </source>
</reference>
<dbReference type="SMART" id="SM00508">
    <property type="entry name" value="PostSET"/>
    <property type="match status" value="1"/>
</dbReference>
<dbReference type="HOGENOM" id="CLU_386863_0_0_1"/>
<evidence type="ECO:0000256" key="4">
    <source>
        <dbReference type="ARBA" id="ARBA00022603"/>
    </source>
</evidence>
<dbReference type="Gene3D" id="2.170.270.10">
    <property type="entry name" value="SET domain"/>
    <property type="match status" value="1"/>
</dbReference>
<dbReference type="RefSeq" id="XP_022459519.1">
    <property type="nucleotide sequence ID" value="XM_022601925.1"/>
</dbReference>
<feature type="domain" description="AWS" evidence="11">
    <location>
        <begin position="257"/>
        <end position="305"/>
    </location>
</feature>
<proteinExistence type="predicted"/>
<keyword evidence="4" id="KW-0489">Methyltransferase</keyword>
<dbReference type="GO" id="GO:0032259">
    <property type="term" value="P:methylation"/>
    <property type="evidence" value="ECO:0007669"/>
    <property type="project" value="UniProtKB-KW"/>
</dbReference>